<evidence type="ECO:0000256" key="1">
    <source>
        <dbReference type="SAM" id="MobiDB-lite"/>
    </source>
</evidence>
<feature type="region of interest" description="Disordered" evidence="1">
    <location>
        <begin position="38"/>
        <end position="63"/>
    </location>
</feature>
<feature type="compositionally biased region" description="Acidic residues" evidence="1">
    <location>
        <begin position="138"/>
        <end position="149"/>
    </location>
</feature>
<dbReference type="EMBL" id="HBEG01020144">
    <property type="protein sequence ID" value="CAD8356837.1"/>
    <property type="molecule type" value="Transcribed_RNA"/>
</dbReference>
<gene>
    <name evidence="2" type="ORF">PBAH0796_LOCUS12204</name>
</gene>
<reference evidence="2" key="1">
    <citation type="submission" date="2021-01" db="EMBL/GenBank/DDBJ databases">
        <authorList>
            <person name="Corre E."/>
            <person name="Pelletier E."/>
            <person name="Niang G."/>
            <person name="Scheremetjew M."/>
            <person name="Finn R."/>
            <person name="Kale V."/>
            <person name="Holt S."/>
            <person name="Cochrane G."/>
            <person name="Meng A."/>
            <person name="Brown T."/>
            <person name="Cohen L."/>
        </authorList>
    </citation>
    <scope>NUCLEOTIDE SEQUENCE</scope>
    <source>
        <strain evidence="2">Pbaha01</strain>
    </source>
</reference>
<organism evidence="2">
    <name type="scientific">Pyrodinium bahamense</name>
    <dbReference type="NCBI Taxonomy" id="73915"/>
    <lineage>
        <taxon>Eukaryota</taxon>
        <taxon>Sar</taxon>
        <taxon>Alveolata</taxon>
        <taxon>Dinophyceae</taxon>
        <taxon>Gonyaulacales</taxon>
        <taxon>Pyrocystaceae</taxon>
        <taxon>Pyrodinium</taxon>
    </lineage>
</organism>
<sequence>MGNASHPGPVLRSCSASQVSHGGVAAATTSAADGKGATESCVQAEVHSPDSPGGRGHGRRVPPLDLTKVRKQGAPCKAGQVGCCNGPLAIAAQRAGGVLCGGHPCIRCGQQLPCGQTCSRECRPNAALRFDAQRMEESTDDREFGDETDSLPSTPRLPPAARLRHSFG</sequence>
<evidence type="ECO:0000313" key="2">
    <source>
        <dbReference type="EMBL" id="CAD8356837.1"/>
    </source>
</evidence>
<name>A0A7S0FFR1_9DINO</name>
<proteinExistence type="predicted"/>
<accession>A0A7S0FFR1</accession>
<feature type="region of interest" description="Disordered" evidence="1">
    <location>
        <begin position="133"/>
        <end position="168"/>
    </location>
</feature>
<protein>
    <submittedName>
        <fullName evidence="2">Uncharacterized protein</fullName>
    </submittedName>
</protein>
<dbReference type="AlphaFoldDB" id="A0A7S0FFR1"/>